<dbReference type="Proteomes" id="UP000001312">
    <property type="component" value="Unassembled WGS sequence"/>
</dbReference>
<protein>
    <submittedName>
        <fullName evidence="2">Uncharacterized protein</fullName>
    </submittedName>
</protein>
<organism evidence="2 3">
    <name type="scientific">Sclerotinia sclerotiorum (strain ATCC 18683 / 1980 / Ss-1)</name>
    <name type="common">White mold</name>
    <name type="synonym">Whetzelinia sclerotiorum</name>
    <dbReference type="NCBI Taxonomy" id="665079"/>
    <lineage>
        <taxon>Eukaryota</taxon>
        <taxon>Fungi</taxon>
        <taxon>Dikarya</taxon>
        <taxon>Ascomycota</taxon>
        <taxon>Pezizomycotina</taxon>
        <taxon>Leotiomycetes</taxon>
        <taxon>Helotiales</taxon>
        <taxon>Sclerotiniaceae</taxon>
        <taxon>Sclerotinia</taxon>
    </lineage>
</organism>
<gene>
    <name evidence="2" type="ORF">SS1G_13029</name>
</gene>
<evidence type="ECO:0000313" key="3">
    <source>
        <dbReference type="Proteomes" id="UP000001312"/>
    </source>
</evidence>
<dbReference type="HOGENOM" id="CLU_831990_0_0_1"/>
<keyword evidence="3" id="KW-1185">Reference proteome</keyword>
<dbReference type="EMBL" id="CH476643">
    <property type="protein sequence ID" value="EDN98172.1"/>
    <property type="molecule type" value="Genomic_DNA"/>
</dbReference>
<dbReference type="InParanoid" id="A7F601"/>
<dbReference type="RefSeq" id="XP_001585937.1">
    <property type="nucleotide sequence ID" value="XM_001585887.1"/>
</dbReference>
<feature type="coiled-coil region" evidence="1">
    <location>
        <begin position="303"/>
        <end position="330"/>
    </location>
</feature>
<evidence type="ECO:0000256" key="1">
    <source>
        <dbReference type="SAM" id="Coils"/>
    </source>
</evidence>
<dbReference type="AlphaFoldDB" id="A7F601"/>
<feature type="coiled-coil region" evidence="1">
    <location>
        <begin position="108"/>
        <end position="135"/>
    </location>
</feature>
<proteinExistence type="predicted"/>
<dbReference type="KEGG" id="ssl:SS1G_13029"/>
<sequence>MGSNGQDLLDRCQAASNEAISKSNNLTSFIADSRQQLLGASNSFFGELLDLAVAIRGNYDKTALTPPIANIVDDKLIPTLNEAKERQASMIAQAEYASRAASTSQDSANQAQETANAAQHELENAQRRLSDDEDAATGAQIGTVFAWIFCPPAGAALQFTVVQQARDRVNDARNNLNNAVGNVMARNQEVAAARIRQAEAEHRLMEINNALATMPSLLSVAEATRAHCEELRTPIIALKKQQDELADLLGDMQNAASIAKLDTRKKALASDILKVISMGLIDMTLITPAKAVQDELCNNDDEKKSVTVELAEQLKALEAAEAAINTAQLHLSSA</sequence>
<evidence type="ECO:0000313" key="2">
    <source>
        <dbReference type="EMBL" id="EDN98172.1"/>
    </source>
</evidence>
<name>A7F601_SCLS1</name>
<accession>A7F601</accession>
<dbReference type="GeneID" id="5482157"/>
<keyword evidence="1" id="KW-0175">Coiled coil</keyword>
<reference evidence="3" key="1">
    <citation type="journal article" date="2011" name="PLoS Genet.">
        <title>Genomic analysis of the necrotrophic fungal pathogens Sclerotinia sclerotiorum and Botrytis cinerea.</title>
        <authorList>
            <person name="Amselem J."/>
            <person name="Cuomo C.A."/>
            <person name="van Kan J.A."/>
            <person name="Viaud M."/>
            <person name="Benito E.P."/>
            <person name="Couloux A."/>
            <person name="Coutinho P.M."/>
            <person name="de Vries R.P."/>
            <person name="Dyer P.S."/>
            <person name="Fillinger S."/>
            <person name="Fournier E."/>
            <person name="Gout L."/>
            <person name="Hahn M."/>
            <person name="Kohn L."/>
            <person name="Lapalu N."/>
            <person name="Plummer K.M."/>
            <person name="Pradier J.M."/>
            <person name="Quevillon E."/>
            <person name="Sharon A."/>
            <person name="Simon A."/>
            <person name="ten Have A."/>
            <person name="Tudzynski B."/>
            <person name="Tudzynski P."/>
            <person name="Wincker P."/>
            <person name="Andrew M."/>
            <person name="Anthouard V."/>
            <person name="Beever R.E."/>
            <person name="Beffa R."/>
            <person name="Benoit I."/>
            <person name="Bouzid O."/>
            <person name="Brault B."/>
            <person name="Chen Z."/>
            <person name="Choquer M."/>
            <person name="Collemare J."/>
            <person name="Cotton P."/>
            <person name="Danchin E.G."/>
            <person name="Da Silva C."/>
            <person name="Gautier A."/>
            <person name="Giraud C."/>
            <person name="Giraud T."/>
            <person name="Gonzalez C."/>
            <person name="Grossetete S."/>
            <person name="Guldener U."/>
            <person name="Henrissat B."/>
            <person name="Howlett B.J."/>
            <person name="Kodira C."/>
            <person name="Kretschmer M."/>
            <person name="Lappartient A."/>
            <person name="Leroch M."/>
            <person name="Levis C."/>
            <person name="Mauceli E."/>
            <person name="Neuveglise C."/>
            <person name="Oeser B."/>
            <person name="Pearson M."/>
            <person name="Poulain J."/>
            <person name="Poussereau N."/>
            <person name="Quesneville H."/>
            <person name="Rascle C."/>
            <person name="Schumacher J."/>
            <person name="Segurens B."/>
            <person name="Sexton A."/>
            <person name="Silva E."/>
            <person name="Sirven C."/>
            <person name="Soanes D.M."/>
            <person name="Talbot N.J."/>
            <person name="Templeton M."/>
            <person name="Yandava C."/>
            <person name="Yarden O."/>
            <person name="Zeng Q."/>
            <person name="Rollins J.A."/>
            <person name="Lebrun M.H."/>
            <person name="Dickman M."/>
        </authorList>
    </citation>
    <scope>NUCLEOTIDE SEQUENCE [LARGE SCALE GENOMIC DNA]</scope>
    <source>
        <strain evidence="3">ATCC 18683 / 1980 / Ss-1</strain>
    </source>
</reference>